<feature type="transmembrane region" description="Helical" evidence="7">
    <location>
        <begin position="183"/>
        <end position="206"/>
    </location>
</feature>
<dbReference type="InterPro" id="IPR035906">
    <property type="entry name" value="MetI-like_sf"/>
</dbReference>
<dbReference type="Gene3D" id="1.10.3720.10">
    <property type="entry name" value="MetI-like"/>
    <property type="match status" value="1"/>
</dbReference>
<dbReference type="SUPFAM" id="SSF160964">
    <property type="entry name" value="MalF N-terminal region-like"/>
    <property type="match status" value="1"/>
</dbReference>
<keyword evidence="3" id="KW-1003">Cell membrane</keyword>
<dbReference type="CDD" id="cd06261">
    <property type="entry name" value="TM_PBP2"/>
    <property type="match status" value="1"/>
</dbReference>
<organism evidence="10 11">
    <name type="scientific">Angustibacter luteus</name>
    <dbReference type="NCBI Taxonomy" id="658456"/>
    <lineage>
        <taxon>Bacteria</taxon>
        <taxon>Bacillati</taxon>
        <taxon>Actinomycetota</taxon>
        <taxon>Actinomycetes</taxon>
        <taxon>Kineosporiales</taxon>
        <taxon>Kineosporiaceae</taxon>
    </lineage>
</organism>
<reference evidence="11" key="1">
    <citation type="journal article" date="2019" name="Int. J. Syst. Evol. Microbiol.">
        <title>The Global Catalogue of Microorganisms (GCM) 10K type strain sequencing project: providing services to taxonomists for standard genome sequencing and annotation.</title>
        <authorList>
            <consortium name="The Broad Institute Genomics Platform"/>
            <consortium name="The Broad Institute Genome Sequencing Center for Infectious Disease"/>
            <person name="Wu L."/>
            <person name="Ma J."/>
        </authorList>
    </citation>
    <scope>NUCLEOTIDE SEQUENCE [LARGE SCALE GENOMIC DNA]</scope>
    <source>
        <strain evidence="11">KACC 14249</strain>
    </source>
</reference>
<feature type="transmembrane region" description="Helical" evidence="7">
    <location>
        <begin position="131"/>
        <end position="152"/>
    </location>
</feature>
<evidence type="ECO:0000256" key="4">
    <source>
        <dbReference type="ARBA" id="ARBA00022692"/>
    </source>
</evidence>
<evidence type="ECO:0000313" key="10">
    <source>
        <dbReference type="EMBL" id="MFC6006948.1"/>
    </source>
</evidence>
<feature type="domain" description="ABC transmembrane type-1" evidence="9">
    <location>
        <begin position="94"/>
        <end position="316"/>
    </location>
</feature>
<evidence type="ECO:0000259" key="9">
    <source>
        <dbReference type="PROSITE" id="PS50928"/>
    </source>
</evidence>
<feature type="transmembrane region" description="Helical" evidence="7">
    <location>
        <begin position="98"/>
        <end position="119"/>
    </location>
</feature>
<gene>
    <name evidence="10" type="ORF">ACFQDO_07375</name>
</gene>
<evidence type="ECO:0000313" key="11">
    <source>
        <dbReference type="Proteomes" id="UP001596189"/>
    </source>
</evidence>
<dbReference type="RefSeq" id="WP_345718412.1">
    <property type="nucleotide sequence ID" value="NZ_BAABFP010000008.1"/>
</dbReference>
<feature type="transmembrane region" description="Helical" evidence="7">
    <location>
        <begin position="227"/>
        <end position="248"/>
    </location>
</feature>
<comment type="caution">
    <text evidence="10">The sequence shown here is derived from an EMBL/GenBank/DDBJ whole genome shotgun (WGS) entry which is preliminary data.</text>
</comment>
<evidence type="ECO:0000256" key="8">
    <source>
        <dbReference type="SAM" id="MobiDB-lite"/>
    </source>
</evidence>
<dbReference type="PANTHER" id="PTHR30193:SF1">
    <property type="entry name" value="ABC TRANSPORTER PERMEASE PROTEIN YESP-RELATED"/>
    <property type="match status" value="1"/>
</dbReference>
<dbReference type="InterPro" id="IPR051393">
    <property type="entry name" value="ABC_transporter_permease"/>
</dbReference>
<feature type="region of interest" description="Disordered" evidence="8">
    <location>
        <begin position="1"/>
        <end position="29"/>
    </location>
</feature>
<name>A0ABW1JEA3_9ACTN</name>
<feature type="transmembrane region" description="Helical" evidence="7">
    <location>
        <begin position="29"/>
        <end position="51"/>
    </location>
</feature>
<keyword evidence="2 7" id="KW-0813">Transport</keyword>
<dbReference type="PANTHER" id="PTHR30193">
    <property type="entry name" value="ABC TRANSPORTER PERMEASE PROTEIN"/>
    <property type="match status" value="1"/>
</dbReference>
<proteinExistence type="inferred from homology"/>
<dbReference type="Proteomes" id="UP001596189">
    <property type="component" value="Unassembled WGS sequence"/>
</dbReference>
<accession>A0ABW1JEA3</accession>
<evidence type="ECO:0000256" key="2">
    <source>
        <dbReference type="ARBA" id="ARBA00022448"/>
    </source>
</evidence>
<evidence type="ECO:0000256" key="7">
    <source>
        <dbReference type="RuleBase" id="RU363032"/>
    </source>
</evidence>
<dbReference type="InterPro" id="IPR000515">
    <property type="entry name" value="MetI-like"/>
</dbReference>
<dbReference type="SUPFAM" id="SSF161098">
    <property type="entry name" value="MetI-like"/>
    <property type="match status" value="1"/>
</dbReference>
<evidence type="ECO:0000256" key="6">
    <source>
        <dbReference type="ARBA" id="ARBA00023136"/>
    </source>
</evidence>
<feature type="transmembrane region" description="Helical" evidence="7">
    <location>
        <begin position="300"/>
        <end position="319"/>
    </location>
</feature>
<keyword evidence="4 7" id="KW-0812">Transmembrane</keyword>
<protein>
    <submittedName>
        <fullName evidence="10">Carbohydrate ABC transporter permease</fullName>
    </submittedName>
</protein>
<dbReference type="PROSITE" id="PS50928">
    <property type="entry name" value="ABC_TM1"/>
    <property type="match status" value="1"/>
</dbReference>
<keyword evidence="5 7" id="KW-1133">Transmembrane helix</keyword>
<keyword evidence="6 7" id="KW-0472">Membrane</keyword>
<dbReference type="EMBL" id="JBHSRD010000003">
    <property type="protein sequence ID" value="MFC6006948.1"/>
    <property type="molecule type" value="Genomic_DNA"/>
</dbReference>
<evidence type="ECO:0000256" key="5">
    <source>
        <dbReference type="ARBA" id="ARBA00022989"/>
    </source>
</evidence>
<keyword evidence="11" id="KW-1185">Reference proteome</keyword>
<dbReference type="Pfam" id="PF00528">
    <property type="entry name" value="BPD_transp_1"/>
    <property type="match status" value="1"/>
</dbReference>
<sequence length="330" mass="36670">MTSTTASTTADRRPGSSRRRSRRGSPSRSPWSAVLVMVSPFLVGLAVFTLYPVVTTLYYSFTNFQLGSIRPTEFVGLRNYERLFTSSDTFWVGVRNTLWMVLIMVPLRTLYAMFAAWVVGSVRRGARVYRTLFFVPAIVPVVGASLAFIVMLSPTGPVNALLAKVGIEGPAWFGDPQWSKPSLVLMALWACGDTIVIFSAAMLDVPRELYEAADLDGVGRWQRYRHITLPFLSPVILFSVVTGMIYTFQYFTEAFVASGSASAVQDSSQLLGYPGQSLLFYTTDLYQQGFVYFKTGYASAMAWMLFLVIFGATVVMLRMSRSLVHDSGRP</sequence>
<feature type="compositionally biased region" description="Basic residues" evidence="8">
    <location>
        <begin position="15"/>
        <end position="25"/>
    </location>
</feature>
<comment type="subcellular location">
    <subcellularLocation>
        <location evidence="1 7">Cell membrane</location>
        <topology evidence="1 7">Multi-pass membrane protein</topology>
    </subcellularLocation>
</comment>
<evidence type="ECO:0000256" key="1">
    <source>
        <dbReference type="ARBA" id="ARBA00004651"/>
    </source>
</evidence>
<comment type="similarity">
    <text evidence="7">Belongs to the binding-protein-dependent transport system permease family.</text>
</comment>
<evidence type="ECO:0000256" key="3">
    <source>
        <dbReference type="ARBA" id="ARBA00022475"/>
    </source>
</evidence>